<evidence type="ECO:0000256" key="2">
    <source>
        <dbReference type="PROSITE-ProRule" id="PRU00703"/>
    </source>
</evidence>
<dbReference type="SUPFAM" id="SSF54631">
    <property type="entry name" value="CBS-domain pair"/>
    <property type="match status" value="1"/>
</dbReference>
<dbReference type="InterPro" id="IPR000644">
    <property type="entry name" value="CBS_dom"/>
</dbReference>
<gene>
    <name evidence="4" type="ORF">SAMN05421736_103260</name>
</gene>
<keyword evidence="1 2" id="KW-0129">CBS domain</keyword>
<accession>A0A1H3MM24</accession>
<dbReference type="PROSITE" id="PS51371">
    <property type="entry name" value="CBS"/>
    <property type="match status" value="2"/>
</dbReference>
<dbReference type="PANTHER" id="PTHR43080">
    <property type="entry name" value="CBS DOMAIN-CONTAINING PROTEIN CBSX3, MITOCHONDRIAL"/>
    <property type="match status" value="1"/>
</dbReference>
<evidence type="ECO:0000313" key="4">
    <source>
        <dbReference type="EMBL" id="SDY77119.1"/>
    </source>
</evidence>
<evidence type="ECO:0000259" key="3">
    <source>
        <dbReference type="PROSITE" id="PS51371"/>
    </source>
</evidence>
<proteinExistence type="predicted"/>
<dbReference type="Gene3D" id="3.10.580.10">
    <property type="entry name" value="CBS-domain"/>
    <property type="match status" value="1"/>
</dbReference>
<sequence length="144" mass="16171">MKKLRDIMTTDVEICKPEDNVFEAAVKMKEHDCGAIPICEGKQLMGMITDRDIVIRGVAEKRPNSTQVTEIMTERLLTAEPDMTVDEAAKIMADKQIRRLPVVENNQLVGIVALGDLAVHRTTDEIAGYALSEISESEQEHYYH</sequence>
<dbReference type="SMART" id="SM00116">
    <property type="entry name" value="CBS"/>
    <property type="match status" value="2"/>
</dbReference>
<organism evidence="4 5">
    <name type="scientific">Evansella caseinilytica</name>
    <dbReference type="NCBI Taxonomy" id="1503961"/>
    <lineage>
        <taxon>Bacteria</taxon>
        <taxon>Bacillati</taxon>
        <taxon>Bacillota</taxon>
        <taxon>Bacilli</taxon>
        <taxon>Bacillales</taxon>
        <taxon>Bacillaceae</taxon>
        <taxon>Evansella</taxon>
    </lineage>
</organism>
<keyword evidence="5" id="KW-1185">Reference proteome</keyword>
<dbReference type="AlphaFoldDB" id="A0A1H3MM24"/>
<feature type="domain" description="CBS" evidence="3">
    <location>
        <begin position="8"/>
        <end position="66"/>
    </location>
</feature>
<evidence type="ECO:0000256" key="1">
    <source>
        <dbReference type="ARBA" id="ARBA00023122"/>
    </source>
</evidence>
<dbReference type="Pfam" id="PF00571">
    <property type="entry name" value="CBS"/>
    <property type="match status" value="2"/>
</dbReference>
<name>A0A1H3MM24_9BACI</name>
<dbReference type="EMBL" id="FNPI01000003">
    <property type="protein sequence ID" value="SDY77119.1"/>
    <property type="molecule type" value="Genomic_DNA"/>
</dbReference>
<reference evidence="5" key="1">
    <citation type="submission" date="2016-10" db="EMBL/GenBank/DDBJ databases">
        <authorList>
            <person name="Varghese N."/>
            <person name="Submissions S."/>
        </authorList>
    </citation>
    <scope>NUCLEOTIDE SEQUENCE [LARGE SCALE GENOMIC DNA]</scope>
    <source>
        <strain evidence="5">SP</strain>
    </source>
</reference>
<dbReference type="OrthoDB" id="9802114at2"/>
<evidence type="ECO:0000313" key="5">
    <source>
        <dbReference type="Proteomes" id="UP000198935"/>
    </source>
</evidence>
<dbReference type="STRING" id="1503961.SAMN05421736_103260"/>
<dbReference type="Proteomes" id="UP000198935">
    <property type="component" value="Unassembled WGS sequence"/>
</dbReference>
<dbReference type="PANTHER" id="PTHR43080:SF2">
    <property type="entry name" value="CBS DOMAIN-CONTAINING PROTEIN"/>
    <property type="match status" value="1"/>
</dbReference>
<protein>
    <submittedName>
        <fullName evidence="4">CBS domain-containing protein</fullName>
    </submittedName>
</protein>
<feature type="domain" description="CBS" evidence="3">
    <location>
        <begin position="72"/>
        <end position="128"/>
    </location>
</feature>
<dbReference type="InterPro" id="IPR046342">
    <property type="entry name" value="CBS_dom_sf"/>
</dbReference>
<dbReference type="CDD" id="cd04622">
    <property type="entry name" value="CBS_pair_HRP1_like"/>
    <property type="match status" value="1"/>
</dbReference>
<dbReference type="InterPro" id="IPR051257">
    <property type="entry name" value="Diverse_CBS-Domain"/>
</dbReference>